<dbReference type="OrthoDB" id="9798416at2"/>
<dbReference type="InterPro" id="IPR014057">
    <property type="entry name" value="HI1420"/>
</dbReference>
<gene>
    <name evidence="1" type="ordered locus">Pnap_4811</name>
</gene>
<keyword evidence="2" id="KW-1185">Reference proteome</keyword>
<dbReference type="Proteomes" id="UP000000644">
    <property type="component" value="Plasmid pPNAP05"/>
</dbReference>
<organism evidence="1 2">
    <name type="scientific">Polaromonas naphthalenivorans (strain CJ2)</name>
    <dbReference type="NCBI Taxonomy" id="365044"/>
    <lineage>
        <taxon>Bacteria</taxon>
        <taxon>Pseudomonadati</taxon>
        <taxon>Pseudomonadota</taxon>
        <taxon>Betaproteobacteria</taxon>
        <taxon>Burkholderiales</taxon>
        <taxon>Comamonadaceae</taxon>
        <taxon>Polaromonas</taxon>
    </lineage>
</organism>
<evidence type="ECO:0000313" key="1">
    <source>
        <dbReference type="EMBL" id="ABM40219.1"/>
    </source>
</evidence>
<dbReference type="KEGG" id="pna:Pnap_4811"/>
<keyword evidence="1" id="KW-0614">Plasmid</keyword>
<accession>A1VX41</accession>
<evidence type="ECO:0000313" key="2">
    <source>
        <dbReference type="Proteomes" id="UP000000644"/>
    </source>
</evidence>
<geneLocation type="plasmid" evidence="1 2">
    <name>pPNAP05</name>
</geneLocation>
<dbReference type="EMBL" id="CP000534">
    <property type="protein sequence ID" value="ABM40219.1"/>
    <property type="molecule type" value="Genomic_DNA"/>
</dbReference>
<reference evidence="2" key="1">
    <citation type="journal article" date="2009" name="Environ. Microbiol.">
        <title>The genome of Polaromonas naphthalenivorans strain CJ2, isolated from coal tar-contaminated sediment, reveals physiological and metabolic versatility and evolution through extensive horizontal gene transfer.</title>
        <authorList>
            <person name="Yagi J.M."/>
            <person name="Sims D."/>
            <person name="Brettin T."/>
            <person name="Bruce D."/>
            <person name="Madsen E.L."/>
        </authorList>
    </citation>
    <scope>NUCLEOTIDE SEQUENCE [LARGE SCALE GENOMIC DNA]</scope>
    <source>
        <strain evidence="2">CJ2</strain>
        <plasmid evidence="2">Plasmid pPNAP05</plasmid>
    </source>
</reference>
<proteinExistence type="predicted"/>
<protein>
    <submittedName>
        <fullName evidence="1">Putative transcriptional regulator</fullName>
    </submittedName>
</protein>
<dbReference type="Pfam" id="PF21716">
    <property type="entry name" value="dnstrm_HI1420"/>
    <property type="match status" value="1"/>
</dbReference>
<dbReference type="HOGENOM" id="CLU_2790404_0_0_4"/>
<name>A1VX41_POLNA</name>
<sequence>MDEKLTPYDPAAALVNEDEIAFFIADALETGDAPYIAKARAMAARAQGMHRMAGQAGLLREHQGPTGA</sequence>
<dbReference type="AlphaFoldDB" id="A1VX41"/>